<dbReference type="Pfam" id="PF13374">
    <property type="entry name" value="TPR_10"/>
    <property type="match status" value="2"/>
</dbReference>
<dbReference type="SMART" id="SM00028">
    <property type="entry name" value="TPR"/>
    <property type="match status" value="4"/>
</dbReference>
<dbReference type="EMBL" id="LFIV01000013">
    <property type="protein sequence ID" value="KZL76738.1"/>
    <property type="molecule type" value="Genomic_DNA"/>
</dbReference>
<organism evidence="4 5">
    <name type="scientific">Colletotrichum tofieldiae</name>
    <dbReference type="NCBI Taxonomy" id="708197"/>
    <lineage>
        <taxon>Eukaryota</taxon>
        <taxon>Fungi</taxon>
        <taxon>Dikarya</taxon>
        <taxon>Ascomycota</taxon>
        <taxon>Pezizomycotina</taxon>
        <taxon>Sordariomycetes</taxon>
        <taxon>Hypocreomycetidae</taxon>
        <taxon>Glomerellales</taxon>
        <taxon>Glomerellaceae</taxon>
        <taxon>Colletotrichum</taxon>
        <taxon>Colletotrichum spaethianum species complex</taxon>
    </lineage>
</organism>
<dbReference type="STRING" id="708197.A0A166XMB5"/>
<accession>A0A166XMB5</accession>
<dbReference type="SUPFAM" id="SSF48452">
    <property type="entry name" value="TPR-like"/>
    <property type="match status" value="3"/>
</dbReference>
<dbReference type="InterPro" id="IPR000845">
    <property type="entry name" value="Nucleoside_phosphorylase_d"/>
</dbReference>
<evidence type="ECO:0000256" key="2">
    <source>
        <dbReference type="SAM" id="MobiDB-lite"/>
    </source>
</evidence>
<reference evidence="4 5" key="1">
    <citation type="submission" date="2015-06" db="EMBL/GenBank/DDBJ databases">
        <title>Survival trade-offs in plant roots during colonization by closely related pathogenic and mutualistic fungi.</title>
        <authorList>
            <person name="Hacquard S."/>
            <person name="Kracher B."/>
            <person name="Hiruma K."/>
            <person name="Weinman A."/>
            <person name="Muench P."/>
            <person name="Garrido Oter R."/>
            <person name="Ver Loren van Themaat E."/>
            <person name="Dallerey J.-F."/>
            <person name="Damm U."/>
            <person name="Henrissat B."/>
            <person name="Lespinet O."/>
            <person name="Thon M."/>
            <person name="Kemen E."/>
            <person name="McHardy A.C."/>
            <person name="Schulze-Lefert P."/>
            <person name="O'Connell R.J."/>
        </authorList>
    </citation>
    <scope>NUCLEOTIDE SEQUENCE [LARGE SCALE GENOMIC DNA]</scope>
    <source>
        <strain evidence="4 5">0861</strain>
    </source>
</reference>
<dbReference type="Pfam" id="PF13424">
    <property type="entry name" value="TPR_12"/>
    <property type="match status" value="3"/>
</dbReference>
<feature type="domain" description="Nucleoside phosphorylase" evidence="3">
    <location>
        <begin position="14"/>
        <end position="131"/>
    </location>
</feature>
<dbReference type="PROSITE" id="PS50005">
    <property type="entry name" value="TPR"/>
    <property type="match status" value="1"/>
</dbReference>
<dbReference type="PANTHER" id="PTHR46082">
    <property type="entry name" value="ATP/GTP-BINDING PROTEIN-RELATED"/>
    <property type="match status" value="1"/>
</dbReference>
<dbReference type="InterPro" id="IPR035994">
    <property type="entry name" value="Nucleoside_phosphorylase_sf"/>
</dbReference>
<keyword evidence="1" id="KW-0802">TPR repeat</keyword>
<dbReference type="InterPro" id="IPR019734">
    <property type="entry name" value="TPR_rpt"/>
</dbReference>
<dbReference type="PANTHER" id="PTHR46082:SF6">
    <property type="entry name" value="AAA+ ATPASE DOMAIN-CONTAINING PROTEIN-RELATED"/>
    <property type="match status" value="1"/>
</dbReference>
<dbReference type="InterPro" id="IPR053137">
    <property type="entry name" value="NLR-like"/>
</dbReference>
<proteinExistence type="predicted"/>
<dbReference type="Gene3D" id="1.25.40.10">
    <property type="entry name" value="Tetratricopeptide repeat domain"/>
    <property type="match status" value="2"/>
</dbReference>
<evidence type="ECO:0000313" key="4">
    <source>
        <dbReference type="EMBL" id="KZL76738.1"/>
    </source>
</evidence>
<dbReference type="SUPFAM" id="SSF52540">
    <property type="entry name" value="P-loop containing nucleoside triphosphate hydrolases"/>
    <property type="match status" value="1"/>
</dbReference>
<dbReference type="GO" id="GO:0003824">
    <property type="term" value="F:catalytic activity"/>
    <property type="evidence" value="ECO:0007669"/>
    <property type="project" value="InterPro"/>
</dbReference>
<dbReference type="Gene3D" id="3.40.50.1580">
    <property type="entry name" value="Nucleoside phosphorylase domain"/>
    <property type="match status" value="1"/>
</dbReference>
<comment type="caution">
    <text evidence="4">The sequence shown here is derived from an EMBL/GenBank/DDBJ whole genome shotgun (WGS) entry which is preliminary data.</text>
</comment>
<dbReference type="InterPro" id="IPR011990">
    <property type="entry name" value="TPR-like_helical_dom_sf"/>
</dbReference>
<dbReference type="Pfam" id="PF01048">
    <property type="entry name" value="PNP_UDP_1"/>
    <property type="match status" value="1"/>
</dbReference>
<feature type="compositionally biased region" description="Basic and acidic residues" evidence="2">
    <location>
        <begin position="1169"/>
        <end position="1187"/>
    </location>
</feature>
<feature type="region of interest" description="Disordered" evidence="2">
    <location>
        <begin position="1160"/>
        <end position="1276"/>
    </location>
</feature>
<dbReference type="NCBIfam" id="NF040586">
    <property type="entry name" value="FxSxx_TPR"/>
    <property type="match status" value="1"/>
</dbReference>
<evidence type="ECO:0000313" key="5">
    <source>
        <dbReference type="Proteomes" id="UP000076552"/>
    </source>
</evidence>
<dbReference type="GO" id="GO:0009116">
    <property type="term" value="P:nucleoside metabolic process"/>
    <property type="evidence" value="ECO:0007669"/>
    <property type="project" value="InterPro"/>
</dbReference>
<protein>
    <submittedName>
        <fullName evidence="4">Kinesin light chain</fullName>
    </submittedName>
</protein>
<dbReference type="Proteomes" id="UP000076552">
    <property type="component" value="Unassembled WGS sequence"/>
</dbReference>
<evidence type="ECO:0000256" key="1">
    <source>
        <dbReference type="PROSITE-ProRule" id="PRU00339"/>
    </source>
</evidence>
<gene>
    <name evidence="4" type="ORF">CT0861_13102</name>
</gene>
<sequence>MATYRPSRRDDFHVAVICALPLEYDAAVLACDEIWGGLEDDLGKAAQDPNTYTLGRIGKHNVVLVLLSGMGKVNAASATSSLRSSYRELRLALLCGICGGVPSTDGTNEVLLGDVIISNSVVQYDLGRQYPDQFAPKDTIGDSLGRPTKEIRSLLIGFETHRKRQELQRQVSQNLAEVQRKAVKDGYDVDYSQPRAEDVLFQPDYLHRHRKQQQCGCSETHICDTAARTPCVELKCDVGHQVHRKRLQSQGEQQAPVKSQRPRVFVGQIGSGDTVMKSGQHRDSIAREHSLVAFEMEGAGVWDEMPCIIVKGVCDYADSHKNKDWQHYAAATAASATKALLGQFASTSTFDARVVENKILIVPYVENPDFVGRDIILDRIKQQFGHAQSQNEATLKPRTRLALQGLGGVGKTQIALAYVYWLREAYPELSVLWVHASNHQRFRQAFTAIAQECNIPGHNDASADILSLVKEWLENKQSGRWLLVIDNADDKDLFLPPNAEENDVGADAQSMTSQGGLGRYVPDCAHGSVLITTRNKQAGLGLTRGHSPIEVKKMTDPEAHQLLCSLLGNDDISPKDTVLLAYRLEYLPLALAQAASFILMNSLSIDEYVQLLDKSDSSFVRQLSTYFETVGRDSDTPHALTATWTISFNQIEQRHPLASKILSLISIFDRQAIPGEFVRNYCYEQYRKISDLNAGSDDASDATSDIATSTIPEDDSEVVEEVTTALGTLQAFSFISKAAEDTYDMHRLVQLVTHKWLLRKEMMAGFAREALKIVARAYPYGRHEDRELCLKYLPHALAVIGRSGADSKEEQAEAAGLEHNVAAYFFYRGQYLDAELHQKRALHLVKAVHGQEHAETFSNINLLVRIYEAQKRLVEAEKLLLPTLEMEKRLMGEDNNVTLATTHHLASVYHAQGRLEEAEKICLCLLEKGGSNEEDRGLLDSTHLLAHVYFDQERLEEAERLYLKILEIDKRVLGAAHPDMLSTMGSLAEVYETQGRLQQAEELLLEVIEGRRRTVGEENSNTLFHMYRLARVYEKKGWWEQAGQLNLDVLEARRRTLGEEHPDTLESMAGLAGVYNHEGQTDEALELYTRLLELRRKALGETHPLTLIEESTVARFWWAQGRQKDAIRLMRRCVHSRQRVIGRDHPRTVSSFEALSRWMQEAEESQDSYSERDSGEDTDELEKHTEEGMGSDMGAKSEDDSDEDHETVADTDQSSEEGAQEESNKPKENTGVGIGDIADGGSEGEADEDVSVKKASEGKAWVAGAGPRLLPTLTQSPSRFAGRLGLGLSLSSRPKPKDGPNV</sequence>
<dbReference type="SUPFAM" id="SSF53167">
    <property type="entry name" value="Purine and uridine phosphorylases"/>
    <property type="match status" value="1"/>
</dbReference>
<evidence type="ECO:0000259" key="3">
    <source>
        <dbReference type="Pfam" id="PF01048"/>
    </source>
</evidence>
<dbReference type="Gene3D" id="3.40.50.300">
    <property type="entry name" value="P-loop containing nucleotide triphosphate hydrolases"/>
    <property type="match status" value="1"/>
</dbReference>
<dbReference type="InterPro" id="IPR027417">
    <property type="entry name" value="P-loop_NTPase"/>
</dbReference>
<feature type="repeat" description="TPR" evidence="1">
    <location>
        <begin position="1065"/>
        <end position="1098"/>
    </location>
</feature>
<name>A0A166XMB5_9PEZI</name>
<keyword evidence="5" id="KW-1185">Reference proteome</keyword>